<dbReference type="Proteomes" id="UP001501083">
    <property type="component" value="Unassembled WGS sequence"/>
</dbReference>
<protein>
    <submittedName>
        <fullName evidence="1">Uncharacterized protein</fullName>
    </submittedName>
</protein>
<dbReference type="RefSeq" id="WP_158982724.1">
    <property type="nucleotide sequence ID" value="NZ_BAABKY010000001.1"/>
</dbReference>
<proteinExistence type="predicted"/>
<gene>
    <name evidence="1" type="ORF">GCM10025759_07680</name>
</gene>
<organism evidence="1 2">
    <name type="scientific">Lysobacter panacisoli</name>
    <dbReference type="NCBI Taxonomy" id="1255263"/>
    <lineage>
        <taxon>Bacteria</taxon>
        <taxon>Pseudomonadati</taxon>
        <taxon>Pseudomonadota</taxon>
        <taxon>Gammaproteobacteria</taxon>
        <taxon>Lysobacterales</taxon>
        <taxon>Lysobacteraceae</taxon>
        <taxon>Lysobacter</taxon>
    </lineage>
</organism>
<accession>A0ABP9L6N0</accession>
<keyword evidence="2" id="KW-1185">Reference proteome</keyword>
<evidence type="ECO:0000313" key="2">
    <source>
        <dbReference type="Proteomes" id="UP001501083"/>
    </source>
</evidence>
<reference evidence="2" key="1">
    <citation type="journal article" date="2019" name="Int. J. Syst. Evol. Microbiol.">
        <title>The Global Catalogue of Microorganisms (GCM) 10K type strain sequencing project: providing services to taxonomists for standard genome sequencing and annotation.</title>
        <authorList>
            <consortium name="The Broad Institute Genomics Platform"/>
            <consortium name="The Broad Institute Genome Sequencing Center for Infectious Disease"/>
            <person name="Wu L."/>
            <person name="Ma J."/>
        </authorList>
    </citation>
    <scope>NUCLEOTIDE SEQUENCE [LARGE SCALE GENOMIC DNA]</scope>
    <source>
        <strain evidence="2">JCM 19212</strain>
    </source>
</reference>
<name>A0ABP9L6N0_9GAMM</name>
<sequence length="46" mass="4911">MNFWNDSIEPGTAAFAMVAESFDAAGLSTTAADAHDEYDADLEQDV</sequence>
<evidence type="ECO:0000313" key="1">
    <source>
        <dbReference type="EMBL" id="GAA5070110.1"/>
    </source>
</evidence>
<dbReference type="EMBL" id="BAABKY010000001">
    <property type="protein sequence ID" value="GAA5070110.1"/>
    <property type="molecule type" value="Genomic_DNA"/>
</dbReference>
<comment type="caution">
    <text evidence="1">The sequence shown here is derived from an EMBL/GenBank/DDBJ whole genome shotgun (WGS) entry which is preliminary data.</text>
</comment>